<dbReference type="RefSeq" id="WP_112568846.1">
    <property type="nucleotide sequence ID" value="NZ_CP043450.1"/>
</dbReference>
<dbReference type="KEGG" id="mrub:DEO27_022550"/>
<dbReference type="EMBL" id="CP043450">
    <property type="protein sequence ID" value="QEM12671.1"/>
    <property type="molecule type" value="Genomic_DNA"/>
</dbReference>
<evidence type="ECO:0000259" key="1">
    <source>
        <dbReference type="Pfam" id="PF09346"/>
    </source>
</evidence>
<name>A0A5C1I740_9SPHI</name>
<sequence length="153" mass="17892">MHLIKSITDIINYLKNQLHETDITLYAGATDLEIYEFEISAGVKLPDDIRQFYQFTNGFMSDEDLFRIVPLNELIHSNSLYIAEFLIYSDLWELIINPAENNYYEITCTDKDQNKLVLTTSFFEFIQHFLIGGVFEKDGLYDWTNAIAAKNRK</sequence>
<dbReference type="SUPFAM" id="SSF160631">
    <property type="entry name" value="SMI1/KNR4-like"/>
    <property type="match status" value="1"/>
</dbReference>
<dbReference type="Gene3D" id="3.40.1580.10">
    <property type="entry name" value="SMI1/KNR4-like"/>
    <property type="match status" value="1"/>
</dbReference>
<dbReference type="Pfam" id="PF09346">
    <property type="entry name" value="SMI1_KNR4"/>
    <property type="match status" value="1"/>
</dbReference>
<protein>
    <submittedName>
        <fullName evidence="2">SMI1/KNR4 family protein</fullName>
    </submittedName>
</protein>
<keyword evidence="3" id="KW-1185">Reference proteome</keyword>
<dbReference type="InterPro" id="IPR037883">
    <property type="entry name" value="Knr4/Smi1-like_sf"/>
</dbReference>
<feature type="domain" description="Knr4/Smi1-like" evidence="1">
    <location>
        <begin position="28"/>
        <end position="110"/>
    </location>
</feature>
<gene>
    <name evidence="2" type="ORF">DEO27_022550</name>
</gene>
<evidence type="ECO:0000313" key="2">
    <source>
        <dbReference type="EMBL" id="QEM12671.1"/>
    </source>
</evidence>
<organism evidence="2 3">
    <name type="scientific">Mucilaginibacter rubeus</name>
    <dbReference type="NCBI Taxonomy" id="2027860"/>
    <lineage>
        <taxon>Bacteria</taxon>
        <taxon>Pseudomonadati</taxon>
        <taxon>Bacteroidota</taxon>
        <taxon>Sphingobacteriia</taxon>
        <taxon>Sphingobacteriales</taxon>
        <taxon>Sphingobacteriaceae</taxon>
        <taxon>Mucilaginibacter</taxon>
    </lineage>
</organism>
<evidence type="ECO:0000313" key="3">
    <source>
        <dbReference type="Proteomes" id="UP000251402"/>
    </source>
</evidence>
<dbReference type="Proteomes" id="UP000251402">
    <property type="component" value="Chromosome"/>
</dbReference>
<reference evidence="2" key="1">
    <citation type="submission" date="2019-08" db="EMBL/GenBank/DDBJ databases">
        <title>Comparative genome analysis confer to the adaptation heavy metal polluted environment.</title>
        <authorList>
            <person name="Li Y."/>
        </authorList>
    </citation>
    <scope>NUCLEOTIDE SEQUENCE [LARGE SCALE GENOMIC DNA]</scope>
    <source>
        <strain evidence="2">P1</strain>
    </source>
</reference>
<dbReference type="AlphaFoldDB" id="A0A5C1I740"/>
<proteinExistence type="predicted"/>
<dbReference type="InterPro" id="IPR018958">
    <property type="entry name" value="Knr4/Smi1-like_dom"/>
</dbReference>
<dbReference type="OrthoDB" id="1494506at2"/>
<accession>A0A5C1I740</accession>